<proteinExistence type="predicted"/>
<evidence type="ECO:0000313" key="2">
    <source>
        <dbReference type="Proteomes" id="UP000324222"/>
    </source>
</evidence>
<name>A0A5B7CZP3_PORTR</name>
<organism evidence="1 2">
    <name type="scientific">Portunus trituberculatus</name>
    <name type="common">Swimming crab</name>
    <name type="synonym">Neptunus trituberculatus</name>
    <dbReference type="NCBI Taxonomy" id="210409"/>
    <lineage>
        <taxon>Eukaryota</taxon>
        <taxon>Metazoa</taxon>
        <taxon>Ecdysozoa</taxon>
        <taxon>Arthropoda</taxon>
        <taxon>Crustacea</taxon>
        <taxon>Multicrustacea</taxon>
        <taxon>Malacostraca</taxon>
        <taxon>Eumalacostraca</taxon>
        <taxon>Eucarida</taxon>
        <taxon>Decapoda</taxon>
        <taxon>Pleocyemata</taxon>
        <taxon>Brachyura</taxon>
        <taxon>Eubrachyura</taxon>
        <taxon>Portunoidea</taxon>
        <taxon>Portunidae</taxon>
        <taxon>Portuninae</taxon>
        <taxon>Portunus</taxon>
    </lineage>
</organism>
<accession>A0A5B7CZP3</accession>
<dbReference type="EMBL" id="VSRR010000356">
    <property type="protein sequence ID" value="MPC14505.1"/>
    <property type="molecule type" value="Genomic_DNA"/>
</dbReference>
<keyword evidence="2" id="KW-1185">Reference proteome</keyword>
<dbReference type="Proteomes" id="UP000324222">
    <property type="component" value="Unassembled WGS sequence"/>
</dbReference>
<evidence type="ECO:0000313" key="1">
    <source>
        <dbReference type="EMBL" id="MPC14505.1"/>
    </source>
</evidence>
<protein>
    <submittedName>
        <fullName evidence="1">Uncharacterized protein</fullName>
    </submittedName>
</protein>
<comment type="caution">
    <text evidence="1">The sequence shown here is derived from an EMBL/GenBank/DDBJ whole genome shotgun (WGS) entry which is preliminary data.</text>
</comment>
<reference evidence="1 2" key="1">
    <citation type="submission" date="2019-05" db="EMBL/GenBank/DDBJ databases">
        <title>Another draft genome of Portunus trituberculatus and its Hox gene families provides insights of decapod evolution.</title>
        <authorList>
            <person name="Jeong J.-H."/>
            <person name="Song I."/>
            <person name="Kim S."/>
            <person name="Choi T."/>
            <person name="Kim D."/>
            <person name="Ryu S."/>
            <person name="Kim W."/>
        </authorList>
    </citation>
    <scope>NUCLEOTIDE SEQUENCE [LARGE SCALE GENOMIC DNA]</scope>
    <source>
        <tissue evidence="1">Muscle</tissue>
    </source>
</reference>
<gene>
    <name evidence="1" type="ORF">E2C01_007273</name>
</gene>
<dbReference type="AlphaFoldDB" id="A0A5B7CZP3"/>
<sequence length="80" mass="9134">MCLFWSLGKQNLGSNTILALDVVSNFIPQPTLKDKRKKVGLSLGGENHMCMLEKGFYVTECWTDQHRRHKLLDSHLCLGM</sequence>